<feature type="domain" description="Enoyl reductase (ER)" evidence="2">
    <location>
        <begin position="14"/>
        <end position="311"/>
    </location>
</feature>
<dbReference type="Pfam" id="PF08240">
    <property type="entry name" value="ADH_N"/>
    <property type="match status" value="1"/>
</dbReference>
<evidence type="ECO:0000313" key="3">
    <source>
        <dbReference type="EMBL" id="MFC3765154.1"/>
    </source>
</evidence>
<dbReference type="Proteomes" id="UP001595699">
    <property type="component" value="Unassembled WGS sequence"/>
</dbReference>
<comment type="caution">
    <text evidence="3">The sequence shown here is derived from an EMBL/GenBank/DDBJ whole genome shotgun (WGS) entry which is preliminary data.</text>
</comment>
<proteinExistence type="predicted"/>
<dbReference type="PROSITE" id="PS01162">
    <property type="entry name" value="QOR_ZETA_CRYSTAL"/>
    <property type="match status" value="1"/>
</dbReference>
<dbReference type="GO" id="GO:0016491">
    <property type="term" value="F:oxidoreductase activity"/>
    <property type="evidence" value="ECO:0007669"/>
    <property type="project" value="UniProtKB-KW"/>
</dbReference>
<dbReference type="InterPro" id="IPR050700">
    <property type="entry name" value="YIM1/Zinc_Alcohol_DH_Fams"/>
</dbReference>
<dbReference type="InterPro" id="IPR011032">
    <property type="entry name" value="GroES-like_sf"/>
</dbReference>
<gene>
    <name evidence="3" type="ORF">ACFOUW_30270</name>
</gene>
<dbReference type="Pfam" id="PF13602">
    <property type="entry name" value="ADH_zinc_N_2"/>
    <property type="match status" value="1"/>
</dbReference>
<dbReference type="PANTHER" id="PTHR11695">
    <property type="entry name" value="ALCOHOL DEHYDROGENASE RELATED"/>
    <property type="match status" value="1"/>
</dbReference>
<accession>A0ABV7YK59</accession>
<dbReference type="Gene3D" id="3.40.50.720">
    <property type="entry name" value="NAD(P)-binding Rossmann-like Domain"/>
    <property type="match status" value="1"/>
</dbReference>
<dbReference type="RefSeq" id="WP_307782466.1">
    <property type="nucleotide sequence ID" value="NZ_JAFBCM010000001.1"/>
</dbReference>
<name>A0ABV7YK59_9ACTN</name>
<evidence type="ECO:0000313" key="4">
    <source>
        <dbReference type="Proteomes" id="UP001595699"/>
    </source>
</evidence>
<evidence type="ECO:0000259" key="2">
    <source>
        <dbReference type="SMART" id="SM00829"/>
    </source>
</evidence>
<sequence length="313" mass="32740">MSERMKAIKQQSFGGPEVLELVEVDRPVPDGTHVLVRVRAAGVNPVDWKIRSGYDPDTPLPYTVGWELSGVVEELGVGVTRFAPGDEVYGLVWFPKEAGAYAEYVAAPSRQFARKPASLSHEEAGSLALVGLTAWQALVDTANLQPGQRVLVTAAAGGVGHVAVQVAKARGAYVIGTASTGKLDFVRSLGADEVIDYTTTDVGQTVKDADVVLDMVGPDYTLGLVPAMKPGGHFIPIGGGASPESVEAAKAKGVNVHLVLAEPDGHGLDQLNALVDAGKLRVEIDTAYALADAAKAHAHSQTGRVRGKLVLVV</sequence>
<dbReference type="Gene3D" id="3.90.180.10">
    <property type="entry name" value="Medium-chain alcohol dehydrogenases, catalytic domain"/>
    <property type="match status" value="1"/>
</dbReference>
<evidence type="ECO:0000256" key="1">
    <source>
        <dbReference type="ARBA" id="ARBA00023002"/>
    </source>
</evidence>
<dbReference type="EMBL" id="JBHRZH010000036">
    <property type="protein sequence ID" value="MFC3765154.1"/>
    <property type="molecule type" value="Genomic_DNA"/>
</dbReference>
<keyword evidence="1 3" id="KW-0560">Oxidoreductase</keyword>
<protein>
    <submittedName>
        <fullName evidence="3">NADP-dependent oxidoreductase</fullName>
        <ecNumber evidence="3">1.-.-.-</ecNumber>
    </submittedName>
</protein>
<organism evidence="3 4">
    <name type="scientific">Tenggerimyces flavus</name>
    <dbReference type="NCBI Taxonomy" id="1708749"/>
    <lineage>
        <taxon>Bacteria</taxon>
        <taxon>Bacillati</taxon>
        <taxon>Actinomycetota</taxon>
        <taxon>Actinomycetes</taxon>
        <taxon>Propionibacteriales</taxon>
        <taxon>Nocardioidaceae</taxon>
        <taxon>Tenggerimyces</taxon>
    </lineage>
</organism>
<dbReference type="InterPro" id="IPR036291">
    <property type="entry name" value="NAD(P)-bd_dom_sf"/>
</dbReference>
<dbReference type="InterPro" id="IPR013154">
    <property type="entry name" value="ADH-like_N"/>
</dbReference>
<dbReference type="SUPFAM" id="SSF50129">
    <property type="entry name" value="GroES-like"/>
    <property type="match status" value="1"/>
</dbReference>
<dbReference type="SUPFAM" id="SSF51735">
    <property type="entry name" value="NAD(P)-binding Rossmann-fold domains"/>
    <property type="match status" value="1"/>
</dbReference>
<dbReference type="SMART" id="SM00829">
    <property type="entry name" value="PKS_ER"/>
    <property type="match status" value="1"/>
</dbReference>
<dbReference type="CDD" id="cd05289">
    <property type="entry name" value="MDR_like_2"/>
    <property type="match status" value="1"/>
</dbReference>
<dbReference type="InterPro" id="IPR020843">
    <property type="entry name" value="ER"/>
</dbReference>
<dbReference type="PANTHER" id="PTHR11695:SF294">
    <property type="entry name" value="RETICULON-4-INTERACTING PROTEIN 1, MITOCHONDRIAL"/>
    <property type="match status" value="1"/>
</dbReference>
<dbReference type="EC" id="1.-.-.-" evidence="3"/>
<dbReference type="InterPro" id="IPR002364">
    <property type="entry name" value="Quin_OxRdtase/zeta-crystal_CS"/>
</dbReference>
<reference evidence="4" key="1">
    <citation type="journal article" date="2019" name="Int. J. Syst. Evol. Microbiol.">
        <title>The Global Catalogue of Microorganisms (GCM) 10K type strain sequencing project: providing services to taxonomists for standard genome sequencing and annotation.</title>
        <authorList>
            <consortium name="The Broad Institute Genomics Platform"/>
            <consortium name="The Broad Institute Genome Sequencing Center for Infectious Disease"/>
            <person name="Wu L."/>
            <person name="Ma J."/>
        </authorList>
    </citation>
    <scope>NUCLEOTIDE SEQUENCE [LARGE SCALE GENOMIC DNA]</scope>
    <source>
        <strain evidence="4">CGMCC 4.7241</strain>
    </source>
</reference>
<keyword evidence="4" id="KW-1185">Reference proteome</keyword>